<proteinExistence type="predicted"/>
<dbReference type="PANTHER" id="PTHR44846:SF17">
    <property type="entry name" value="GNTR-FAMILY TRANSCRIPTIONAL REGULATOR"/>
    <property type="match status" value="1"/>
</dbReference>
<keyword evidence="1" id="KW-0805">Transcription regulation</keyword>
<keyword evidence="3" id="KW-0804">Transcription</keyword>
<dbReference type="GO" id="GO:0045892">
    <property type="term" value="P:negative regulation of DNA-templated transcription"/>
    <property type="evidence" value="ECO:0007669"/>
    <property type="project" value="TreeGrafter"/>
</dbReference>
<dbReference type="Gene3D" id="1.10.10.10">
    <property type="entry name" value="Winged helix-like DNA-binding domain superfamily/Winged helix DNA-binding domain"/>
    <property type="match status" value="1"/>
</dbReference>
<keyword evidence="6" id="KW-1185">Reference proteome</keyword>
<dbReference type="Pfam" id="PF07702">
    <property type="entry name" value="UTRA"/>
    <property type="match status" value="1"/>
</dbReference>
<keyword evidence="2" id="KW-0238">DNA-binding</keyword>
<dbReference type="AlphaFoldDB" id="A0A934W3G6"/>
<dbReference type="SMART" id="SM00345">
    <property type="entry name" value="HTH_GNTR"/>
    <property type="match status" value="1"/>
</dbReference>
<dbReference type="Proteomes" id="UP000636458">
    <property type="component" value="Unassembled WGS sequence"/>
</dbReference>
<dbReference type="InterPro" id="IPR050679">
    <property type="entry name" value="Bact_HTH_transcr_reg"/>
</dbReference>
<dbReference type="CDD" id="cd07377">
    <property type="entry name" value="WHTH_GntR"/>
    <property type="match status" value="1"/>
</dbReference>
<dbReference type="PANTHER" id="PTHR44846">
    <property type="entry name" value="MANNOSYL-D-GLYCERATE TRANSPORT/METABOLISM SYSTEM REPRESSOR MNGR-RELATED"/>
    <property type="match status" value="1"/>
</dbReference>
<name>A0A934W3G6_9MICO</name>
<comment type="caution">
    <text evidence="5">The sequence shown here is derived from an EMBL/GenBank/DDBJ whole genome shotgun (WGS) entry which is preliminary data.</text>
</comment>
<dbReference type="InterPro" id="IPR000524">
    <property type="entry name" value="Tscrpt_reg_HTH_GntR"/>
</dbReference>
<dbReference type="PRINTS" id="PR00035">
    <property type="entry name" value="HTHGNTR"/>
</dbReference>
<reference evidence="5" key="1">
    <citation type="submission" date="2021-01" db="EMBL/GenBank/DDBJ databases">
        <title>Lacisediminihabitans sp. nov. strain G11-30, isolated from Antarctic Soil.</title>
        <authorList>
            <person name="Li J."/>
        </authorList>
    </citation>
    <scope>NUCLEOTIDE SEQUENCE</scope>
    <source>
        <strain evidence="5">G11-30</strain>
    </source>
</reference>
<dbReference type="SUPFAM" id="SSF64288">
    <property type="entry name" value="Chorismate lyase-like"/>
    <property type="match status" value="1"/>
</dbReference>
<accession>A0A934W3G6</accession>
<dbReference type="SUPFAM" id="SSF46785">
    <property type="entry name" value="Winged helix' DNA-binding domain"/>
    <property type="match status" value="1"/>
</dbReference>
<organism evidence="5 6">
    <name type="scientific">Lacisediminihabitans changchengi</name>
    <dbReference type="NCBI Taxonomy" id="2787634"/>
    <lineage>
        <taxon>Bacteria</taxon>
        <taxon>Bacillati</taxon>
        <taxon>Actinomycetota</taxon>
        <taxon>Actinomycetes</taxon>
        <taxon>Micrococcales</taxon>
        <taxon>Microbacteriaceae</taxon>
        <taxon>Lacisediminihabitans</taxon>
    </lineage>
</organism>
<gene>
    <name evidence="5" type="ORF">IV501_15020</name>
</gene>
<feature type="domain" description="HTH gntR-type" evidence="4">
    <location>
        <begin position="15"/>
        <end position="83"/>
    </location>
</feature>
<evidence type="ECO:0000313" key="5">
    <source>
        <dbReference type="EMBL" id="MBK4348948.1"/>
    </source>
</evidence>
<dbReference type="RefSeq" id="WP_200557151.1">
    <property type="nucleotide sequence ID" value="NZ_JAEPES010000006.1"/>
</dbReference>
<dbReference type="Gene3D" id="3.40.1410.10">
    <property type="entry name" value="Chorismate lyase-like"/>
    <property type="match status" value="1"/>
</dbReference>
<evidence type="ECO:0000256" key="1">
    <source>
        <dbReference type="ARBA" id="ARBA00023015"/>
    </source>
</evidence>
<evidence type="ECO:0000256" key="2">
    <source>
        <dbReference type="ARBA" id="ARBA00023125"/>
    </source>
</evidence>
<dbReference type="EMBL" id="JAEPES010000006">
    <property type="protein sequence ID" value="MBK4348948.1"/>
    <property type="molecule type" value="Genomic_DNA"/>
</dbReference>
<evidence type="ECO:0000259" key="4">
    <source>
        <dbReference type="PROSITE" id="PS50949"/>
    </source>
</evidence>
<dbReference type="PROSITE" id="PS50949">
    <property type="entry name" value="HTH_GNTR"/>
    <property type="match status" value="1"/>
</dbReference>
<evidence type="ECO:0000256" key="3">
    <source>
        <dbReference type="ARBA" id="ARBA00023163"/>
    </source>
</evidence>
<dbReference type="GO" id="GO:0003700">
    <property type="term" value="F:DNA-binding transcription factor activity"/>
    <property type="evidence" value="ECO:0007669"/>
    <property type="project" value="InterPro"/>
</dbReference>
<dbReference type="SMART" id="SM00866">
    <property type="entry name" value="UTRA"/>
    <property type="match status" value="1"/>
</dbReference>
<evidence type="ECO:0000313" key="6">
    <source>
        <dbReference type="Proteomes" id="UP000636458"/>
    </source>
</evidence>
<dbReference type="InterPro" id="IPR028978">
    <property type="entry name" value="Chorismate_lyase_/UTRA_dom_sf"/>
</dbReference>
<dbReference type="InterPro" id="IPR036388">
    <property type="entry name" value="WH-like_DNA-bd_sf"/>
</dbReference>
<dbReference type="InterPro" id="IPR036390">
    <property type="entry name" value="WH_DNA-bd_sf"/>
</dbReference>
<protein>
    <submittedName>
        <fullName evidence="5">GntR family transcriptional regulator</fullName>
    </submittedName>
</protein>
<sequence>MDTASSATEVQARANLKRHDVAAELRRAIVSGTYVSGALLPGENELAQHFSVSRGTIRRALGRLAADALIETRTGIGSFVIFDGVALGQTPSWGQELAASGLETTTEIVSIELVTDAALAAAMNTTDERFLSLVRRRRLTDGTAVTLERSRVPAVGPLGAAPTDGLIDDSLTATMAAAGLFPHHGDQWISTAALDPDDAALLDRSAGDLFLKSARVVRDAEDRFVENVVSWLHPEHFRLHTTFGGHR</sequence>
<dbReference type="GO" id="GO:0003677">
    <property type="term" value="F:DNA binding"/>
    <property type="evidence" value="ECO:0007669"/>
    <property type="project" value="UniProtKB-KW"/>
</dbReference>
<dbReference type="Pfam" id="PF00392">
    <property type="entry name" value="GntR"/>
    <property type="match status" value="1"/>
</dbReference>
<dbReference type="InterPro" id="IPR011663">
    <property type="entry name" value="UTRA"/>
</dbReference>